<gene>
    <name evidence="3" type="ORF">SAC06_04725</name>
</gene>
<dbReference type="InterPro" id="IPR000086">
    <property type="entry name" value="NUDIX_hydrolase_dom"/>
</dbReference>
<dbReference type="GO" id="GO:0016787">
    <property type="term" value="F:hydrolase activity"/>
    <property type="evidence" value="ECO:0007669"/>
    <property type="project" value="UniProtKB-KW"/>
</dbReference>
<dbReference type="PROSITE" id="PS51462">
    <property type="entry name" value="NUDIX"/>
    <property type="match status" value="1"/>
</dbReference>
<dbReference type="RefSeq" id="WP_350259061.1">
    <property type="nucleotide sequence ID" value="NZ_CP138335.1"/>
</dbReference>
<evidence type="ECO:0000256" key="1">
    <source>
        <dbReference type="ARBA" id="ARBA00022801"/>
    </source>
</evidence>
<reference evidence="3" key="1">
    <citation type="submission" date="2023-11" db="EMBL/GenBank/DDBJ databases">
        <title>Scrofimicrobium hongkongense sp. nov., isolated from a patient with peritonitis.</title>
        <authorList>
            <person name="Lao H.Y."/>
            <person name="Wong A.Y.P."/>
            <person name="Ng T.L."/>
            <person name="Wong R.Y.L."/>
            <person name="Yau M.C.Y."/>
            <person name="Lam J.Y.W."/>
            <person name="Siu G.K.H."/>
        </authorList>
    </citation>
    <scope>NUCLEOTIDE SEQUENCE</scope>
    <source>
        <strain evidence="3">R131</strain>
    </source>
</reference>
<dbReference type="Pfam" id="PF00293">
    <property type="entry name" value="NUDIX"/>
    <property type="match status" value="1"/>
</dbReference>
<dbReference type="PANTHER" id="PTHR11839:SF31">
    <property type="entry name" value="ADP-RIBOSE PYROPHOSPHATASE"/>
    <property type="match status" value="1"/>
</dbReference>
<evidence type="ECO:0000259" key="2">
    <source>
        <dbReference type="PROSITE" id="PS51462"/>
    </source>
</evidence>
<dbReference type="GO" id="GO:0006753">
    <property type="term" value="P:nucleoside phosphate metabolic process"/>
    <property type="evidence" value="ECO:0007669"/>
    <property type="project" value="TreeGrafter"/>
</dbReference>
<evidence type="ECO:0000313" key="3">
    <source>
        <dbReference type="EMBL" id="XBW08861.1"/>
    </source>
</evidence>
<sequence length="212" mass="23268">MVQDRAQSGFPVESSEQLWDGAVFGLREDRVQLPGGDRPVVRQYLTHPGAVGIVPVRFTGSDPLDAELLLLRQYRHPVRAELWEIPAGLLDHPGEEPLAAAKRELREEADLGARTWSVLVDLFTSPGASEEALRIFLATDLFAYEEAFARAEEEAQLVPHWVDLRSAVAGVLAGDLHSPSAIAGILATQATLLQPGFGRREPAAPWLRKPRN</sequence>
<dbReference type="SUPFAM" id="SSF55811">
    <property type="entry name" value="Nudix"/>
    <property type="match status" value="1"/>
</dbReference>
<name>A0AAU7VA16_9ACTO</name>
<protein>
    <submittedName>
        <fullName evidence="3">NUDIX hydrolase</fullName>
        <ecNumber evidence="3">3.6.-.-</ecNumber>
    </submittedName>
</protein>
<proteinExistence type="predicted"/>
<feature type="domain" description="Nudix hydrolase" evidence="2">
    <location>
        <begin position="46"/>
        <end position="189"/>
    </location>
</feature>
<dbReference type="KEGG" id="sapp:SAC06_04725"/>
<dbReference type="EC" id="3.6.-.-" evidence="3"/>
<dbReference type="AlphaFoldDB" id="A0AAU7VA16"/>
<organism evidence="3">
    <name type="scientific">Scrofimicrobium appendicitidis</name>
    <dbReference type="NCBI Taxonomy" id="3079930"/>
    <lineage>
        <taxon>Bacteria</taxon>
        <taxon>Bacillati</taxon>
        <taxon>Actinomycetota</taxon>
        <taxon>Actinomycetes</taxon>
        <taxon>Actinomycetales</taxon>
        <taxon>Actinomycetaceae</taxon>
        <taxon>Scrofimicrobium</taxon>
    </lineage>
</organism>
<dbReference type="GO" id="GO:0005829">
    <property type="term" value="C:cytosol"/>
    <property type="evidence" value="ECO:0007669"/>
    <property type="project" value="TreeGrafter"/>
</dbReference>
<dbReference type="Gene3D" id="3.90.79.10">
    <property type="entry name" value="Nucleoside Triphosphate Pyrophosphohydrolase"/>
    <property type="match status" value="1"/>
</dbReference>
<dbReference type="InterPro" id="IPR015797">
    <property type="entry name" value="NUDIX_hydrolase-like_dom_sf"/>
</dbReference>
<keyword evidence="1 3" id="KW-0378">Hydrolase</keyword>
<accession>A0AAU7VA16</accession>
<dbReference type="PANTHER" id="PTHR11839">
    <property type="entry name" value="UDP/ADP-SUGAR PYROPHOSPHATASE"/>
    <property type="match status" value="1"/>
</dbReference>
<dbReference type="GO" id="GO:0019693">
    <property type="term" value="P:ribose phosphate metabolic process"/>
    <property type="evidence" value="ECO:0007669"/>
    <property type="project" value="TreeGrafter"/>
</dbReference>
<dbReference type="EMBL" id="CP138335">
    <property type="protein sequence ID" value="XBW08861.1"/>
    <property type="molecule type" value="Genomic_DNA"/>
</dbReference>